<dbReference type="EMBL" id="NHZQ01000060">
    <property type="protein sequence ID" value="PSK56778.1"/>
    <property type="molecule type" value="Genomic_DNA"/>
</dbReference>
<dbReference type="OrthoDB" id="2135762at2759"/>
<keyword evidence="1" id="KW-0175">Coiled coil</keyword>
<dbReference type="Proteomes" id="UP000243723">
    <property type="component" value="Unassembled WGS sequence"/>
</dbReference>
<dbReference type="PANTHER" id="PTHR31749">
    <property type="entry name" value="KINETOCHORE-ASSOCIATED PROTEIN NSL1 HOMOLOG"/>
    <property type="match status" value="1"/>
</dbReference>
<comment type="caution">
    <text evidence="3">The sequence shown here is derived from an EMBL/GenBank/DDBJ whole genome shotgun (WGS) entry which is preliminary data.</text>
</comment>
<dbReference type="GO" id="GO:0000070">
    <property type="term" value="P:mitotic sister chromatid segregation"/>
    <property type="evidence" value="ECO:0007669"/>
    <property type="project" value="InterPro"/>
</dbReference>
<dbReference type="STRING" id="40998.A0A2P8A8K4"/>
<dbReference type="GO" id="GO:0000444">
    <property type="term" value="C:MIS12/MIND type complex"/>
    <property type="evidence" value="ECO:0007669"/>
    <property type="project" value="TreeGrafter"/>
</dbReference>
<evidence type="ECO:0000313" key="4">
    <source>
        <dbReference type="Proteomes" id="UP000243723"/>
    </source>
</evidence>
<protein>
    <submittedName>
        <fullName evidence="3">GTPase-activating protein</fullName>
    </submittedName>
</protein>
<dbReference type="Pfam" id="PF08641">
    <property type="entry name" value="Mis14"/>
    <property type="match status" value="1"/>
</dbReference>
<keyword evidence="4" id="KW-1185">Reference proteome</keyword>
<dbReference type="PANTHER" id="PTHR31749:SF3">
    <property type="entry name" value="KINETOCHORE-ASSOCIATED PROTEIN NSL1 HOMOLOG"/>
    <property type="match status" value="1"/>
</dbReference>
<accession>A0A2P8A8K4</accession>
<proteinExistence type="predicted"/>
<feature type="region of interest" description="Disordered" evidence="2">
    <location>
        <begin position="35"/>
        <end position="67"/>
    </location>
</feature>
<dbReference type="InterPro" id="IPR013950">
    <property type="entry name" value="Mis14/Nsl1"/>
</dbReference>
<sequence>MDTTHRKIELQSPSDLQHLISSASGVAREKIDLHFPPNAQSRGGGADASGEGQNGQAVGMTGDDDPMRRRVEELVQGFIERTFGDVKRNVSINGLEGKELEGLVGEMEETEPFDHRLARRIQSVSSEIEYLTLQLANMRRNVPTKVARDHIQALEAQQKAWNERAVKTEESEEQKAQEVKLEVEGLDQMEDMRRSWEEGTRRLVEVKEGIGGVVGKGERAREGVRYLEGA</sequence>
<name>A0A2P8A8K4_9PEZI</name>
<evidence type="ECO:0000256" key="1">
    <source>
        <dbReference type="SAM" id="Coils"/>
    </source>
</evidence>
<gene>
    <name evidence="3" type="ORF">B9Z65_6402</name>
</gene>
<dbReference type="AlphaFoldDB" id="A0A2P8A8K4"/>
<reference evidence="3 4" key="1">
    <citation type="submission" date="2017-05" db="EMBL/GenBank/DDBJ databases">
        <title>Draft genome sequence of Elsinoe australis.</title>
        <authorList>
            <person name="Cheng Q."/>
        </authorList>
    </citation>
    <scope>NUCLEOTIDE SEQUENCE [LARGE SCALE GENOMIC DNA]</scope>
    <source>
        <strain evidence="3 4">NL1</strain>
    </source>
</reference>
<organism evidence="3 4">
    <name type="scientific">Elsinoe australis</name>
    <dbReference type="NCBI Taxonomy" id="40998"/>
    <lineage>
        <taxon>Eukaryota</taxon>
        <taxon>Fungi</taxon>
        <taxon>Dikarya</taxon>
        <taxon>Ascomycota</taxon>
        <taxon>Pezizomycotina</taxon>
        <taxon>Dothideomycetes</taxon>
        <taxon>Dothideomycetidae</taxon>
        <taxon>Myriangiales</taxon>
        <taxon>Elsinoaceae</taxon>
        <taxon>Elsinoe</taxon>
    </lineage>
</organism>
<feature type="coiled-coil region" evidence="1">
    <location>
        <begin position="151"/>
        <end position="189"/>
    </location>
</feature>
<evidence type="ECO:0000256" key="2">
    <source>
        <dbReference type="SAM" id="MobiDB-lite"/>
    </source>
</evidence>
<evidence type="ECO:0000313" key="3">
    <source>
        <dbReference type="EMBL" id="PSK56778.1"/>
    </source>
</evidence>